<dbReference type="AlphaFoldDB" id="A0A645HM77"/>
<accession>A0A645HM77</accession>
<dbReference type="EMBL" id="VSSQ01096374">
    <property type="protein sequence ID" value="MPN40151.1"/>
    <property type="molecule type" value="Genomic_DNA"/>
</dbReference>
<sequence>MCERFIQHLGNGFEFPFGHIDRRKLDRRADVVHVIVNNHRVVAFFLRLDIKPVCEAFKVLRLEIGRHRKVKVRGIQFLVNLLVQ</sequence>
<reference evidence="1" key="1">
    <citation type="submission" date="2019-08" db="EMBL/GenBank/DDBJ databases">
        <authorList>
            <person name="Kucharzyk K."/>
            <person name="Murdoch R.W."/>
            <person name="Higgins S."/>
            <person name="Loffler F."/>
        </authorList>
    </citation>
    <scope>NUCLEOTIDE SEQUENCE</scope>
</reference>
<name>A0A645HM77_9ZZZZ</name>
<proteinExistence type="predicted"/>
<protein>
    <submittedName>
        <fullName evidence="1">Uncharacterized protein</fullName>
    </submittedName>
</protein>
<evidence type="ECO:0000313" key="1">
    <source>
        <dbReference type="EMBL" id="MPN40151.1"/>
    </source>
</evidence>
<comment type="caution">
    <text evidence="1">The sequence shown here is derived from an EMBL/GenBank/DDBJ whole genome shotgun (WGS) entry which is preliminary data.</text>
</comment>
<gene>
    <name evidence="1" type="ORF">SDC9_187687</name>
</gene>
<organism evidence="1">
    <name type="scientific">bioreactor metagenome</name>
    <dbReference type="NCBI Taxonomy" id="1076179"/>
    <lineage>
        <taxon>unclassified sequences</taxon>
        <taxon>metagenomes</taxon>
        <taxon>ecological metagenomes</taxon>
    </lineage>
</organism>